<dbReference type="Proteomes" id="UP000750334">
    <property type="component" value="Unassembled WGS sequence"/>
</dbReference>
<reference evidence="3 4" key="1">
    <citation type="submission" date="2020-11" db="EMBL/GenBank/DDBJ databases">
        <title>Kefir isolates.</title>
        <authorList>
            <person name="Marcisauskas S."/>
            <person name="Kim Y."/>
            <person name="Blasche S."/>
        </authorList>
    </citation>
    <scope>NUCLEOTIDE SEQUENCE [LARGE SCALE GENOMIC DNA]</scope>
    <source>
        <strain evidence="3 4">OG2</strain>
    </source>
</reference>
<protein>
    <recommendedName>
        <fullName evidence="2">Cullin family profile domain-containing protein</fullName>
    </recommendedName>
</protein>
<evidence type="ECO:0000259" key="2">
    <source>
        <dbReference type="PROSITE" id="PS50069"/>
    </source>
</evidence>
<proteinExistence type="inferred from homology"/>
<comment type="similarity">
    <text evidence="1">Belongs to the cullin family.</text>
</comment>
<comment type="caution">
    <text evidence="3">The sequence shown here is derived from an EMBL/GenBank/DDBJ whole genome shotgun (WGS) entry which is preliminary data.</text>
</comment>
<gene>
    <name evidence="3" type="ORF">C6P45_003651</name>
</gene>
<evidence type="ECO:0000313" key="3">
    <source>
        <dbReference type="EMBL" id="KAG0672176.1"/>
    </source>
</evidence>
<dbReference type="EMBL" id="PUHR01000004">
    <property type="protein sequence ID" value="KAG0672176.1"/>
    <property type="molecule type" value="Genomic_DNA"/>
</dbReference>
<dbReference type="InterPro" id="IPR059120">
    <property type="entry name" value="Cullin-like_AB"/>
</dbReference>
<organism evidence="3 4">
    <name type="scientific">Maudiozyma exigua</name>
    <name type="common">Yeast</name>
    <name type="synonym">Kazachstania exigua</name>
    <dbReference type="NCBI Taxonomy" id="34358"/>
    <lineage>
        <taxon>Eukaryota</taxon>
        <taxon>Fungi</taxon>
        <taxon>Dikarya</taxon>
        <taxon>Ascomycota</taxon>
        <taxon>Saccharomycotina</taxon>
        <taxon>Saccharomycetes</taxon>
        <taxon>Saccharomycetales</taxon>
        <taxon>Saccharomycetaceae</taxon>
        <taxon>Maudiozyma</taxon>
    </lineage>
</organism>
<dbReference type="OrthoDB" id="27073at2759"/>
<evidence type="ECO:0000313" key="4">
    <source>
        <dbReference type="Proteomes" id="UP000750334"/>
    </source>
</evidence>
<keyword evidence="4" id="KW-1185">Reference proteome</keyword>
<dbReference type="Gene3D" id="3.30.230.130">
    <property type="entry name" value="Cullin, Chain C, Domain 2"/>
    <property type="match status" value="1"/>
</dbReference>
<dbReference type="AlphaFoldDB" id="A0A9P6WGK4"/>
<dbReference type="PROSITE" id="PS50069">
    <property type="entry name" value="CULLIN_2"/>
    <property type="match status" value="1"/>
</dbReference>
<dbReference type="Pfam" id="PF26557">
    <property type="entry name" value="Cullin_AB"/>
    <property type="match status" value="1"/>
</dbReference>
<dbReference type="InterPro" id="IPR016158">
    <property type="entry name" value="Cullin_homology"/>
</dbReference>
<dbReference type="SUPFAM" id="SSF75632">
    <property type="entry name" value="Cullin homology domain"/>
    <property type="match status" value="1"/>
</dbReference>
<feature type="domain" description="Cullin family profile" evidence="2">
    <location>
        <begin position="459"/>
        <end position="721"/>
    </location>
</feature>
<dbReference type="InterPro" id="IPR036317">
    <property type="entry name" value="Cullin_homology_sf"/>
</dbReference>
<evidence type="ECO:0000256" key="1">
    <source>
        <dbReference type="PROSITE-ProRule" id="PRU00330"/>
    </source>
</evidence>
<accession>A0A9P6WGK4</accession>
<name>A0A9P6WGK4_MAUEX</name>
<sequence>MDTFGFTVKYYDPRLLPNSFDGKSYEQLKSSENATHYRNFKMLMKCFDSLEQRVKEYQLIYENFDIKYEAPLERALDMENSGYIRYTILKILNELTTEKIKQTEEEYDDDNYDREHKRVKLVNQSKVVSDVWSYLVYRYEGLCRVMFKRYETIAKEKRAIGFSGDDRFEICYYKFWIFCYYDFVKVMDIIRFMFDYFIDSYPKVILGNESRITGDVMMHSLFFRTLVETYKDRIEVFVHDFLNTRRMCENIEEAGPHKLLRSTDADFWRHLIKLPLGIDMEKLFIENIVQYYSEPNIEQAYPIDDRKYRLSTALKSHKDAEWRLGSEFEDLTRETICQAITSSIFLKSRLFEIIFKKSMSEPYSFKKKRKFVEKYLRLFEFDMWYGEINEKDFTIEEKRVITNYLDGLYENKDTDKFFSGVLKVQGFFVGKREEELVNEVVNDFLSRNNLSMIDLFMERFEKEIANMIKIIFKSCDGGKDIRTLTRNDLKVKIDPEIPYFSLCSREQMVQMPRRYGFGSYLPRLMLDFYFRQLIKNYEEFSKLLTVKHSLPLKLVKQLAKDYGSSEDMTELNKLYESVVGSYNLGKPDYNKFFYEDEVRECNALILQRNKYYDSLSQNDYKDFKLPDEVAAKWEAVKNDYAEHTKNGTLKRLVPVYQLQRCQVDSPFKVPGSETSLSLDITLYQACVLQEFNERDELSFNELFTLTNLDKKILQAVLKSFVSANIMIKEGSNVRINLDYHPNMDKIEFGTIVIPMGKIVSGSIGNAHQKSKTGISKRTGNKNTVHKEGLGSYWKQELLRAAIVRTLKASGIKYEEPKLITDVRIQVKDFSVGEFSAAMAVLLRDKYIFKDNNNMYAYNQE</sequence>